<name>A0A375FIW7_9BURK</name>
<organism evidence="3 5">
    <name type="scientific">Cupriavidus taiwanensis</name>
    <dbReference type="NCBI Taxonomy" id="164546"/>
    <lineage>
        <taxon>Bacteria</taxon>
        <taxon>Pseudomonadati</taxon>
        <taxon>Pseudomonadota</taxon>
        <taxon>Betaproteobacteria</taxon>
        <taxon>Burkholderiales</taxon>
        <taxon>Burkholderiaceae</taxon>
        <taxon>Cupriavidus</taxon>
    </lineage>
</organism>
<sequence>MTSKTWTRRHFLGAISSAPFAGTAGASFLGFSPSVNAADAAWPTKPVRLMVGFPPGGGADAIARLVGRKLEVELGQPFVIDNKNGATGTICSAEVARSAPDGYTLQAAHVSSNAIAPMLLAKGRFDPIKDFTPIGLIGITPHVLAVNSKSHLQSLDQLIKYAKANPGKLTFMSAGVGSSPQLAGEEFKRKAGIDMLHVPFKGTGEALNALLANEVDMTFSSTGSVMQHVKTGRLKVLAVCSPKRLASMPNLPAIAEVLPGYEAYTWYGLAGPAGLPTHVVAKLEKAMQKIVQQPDFVKRMADLDAEVKPMTAAQFNDFWRTEVTKYQALIKLAKLG</sequence>
<dbReference type="PROSITE" id="PS51318">
    <property type="entry name" value="TAT"/>
    <property type="match status" value="1"/>
</dbReference>
<feature type="chain" id="PRO_5039986779" description="Extra-cytoplasmic solute receptor" evidence="2">
    <location>
        <begin position="38"/>
        <end position="336"/>
    </location>
</feature>
<dbReference type="CDD" id="cd13578">
    <property type="entry name" value="PBP2_Bug27"/>
    <property type="match status" value="1"/>
</dbReference>
<dbReference type="AlphaFoldDB" id="A0A375FIW7"/>
<dbReference type="EMBL" id="LT984809">
    <property type="protein sequence ID" value="SPD48967.1"/>
    <property type="molecule type" value="Genomic_DNA"/>
</dbReference>
<dbReference type="Gene3D" id="3.40.190.150">
    <property type="entry name" value="Bordetella uptake gene, domain 1"/>
    <property type="match status" value="1"/>
</dbReference>
<dbReference type="InterPro" id="IPR006311">
    <property type="entry name" value="TAT_signal"/>
</dbReference>
<evidence type="ECO:0000256" key="1">
    <source>
        <dbReference type="ARBA" id="ARBA00006987"/>
    </source>
</evidence>
<comment type="similarity">
    <text evidence="1">Belongs to the UPF0065 (bug) family.</text>
</comment>
<reference evidence="3" key="1">
    <citation type="submission" date="2018-01" db="EMBL/GenBank/DDBJ databases">
        <authorList>
            <person name="Clerissi C."/>
        </authorList>
    </citation>
    <scope>NUCLEOTIDE SEQUENCE</scope>
    <source>
        <strain evidence="3">Cupriavidus taiwanensis STM 8556</strain>
    </source>
</reference>
<dbReference type="EMBL" id="OFTH01000053">
    <property type="protein sequence ID" value="SOZ75298.1"/>
    <property type="molecule type" value="Genomic_DNA"/>
</dbReference>
<reference evidence="4 5" key="2">
    <citation type="submission" date="2018-01" db="EMBL/GenBank/DDBJ databases">
        <authorList>
            <person name="Gaut B.S."/>
            <person name="Morton B.R."/>
            <person name="Clegg M.T."/>
            <person name="Duvall M.R."/>
        </authorList>
    </citation>
    <scope>NUCLEOTIDE SEQUENCE [LARGE SCALE GENOMIC DNA]</scope>
    <source>
        <strain evidence="4">Cupriavidus taiwanensis STM 8555</strain>
        <plasmid evidence="4">I</plasmid>
    </source>
</reference>
<dbReference type="Proteomes" id="UP000256952">
    <property type="component" value="Unassembled WGS sequence"/>
</dbReference>
<dbReference type="SUPFAM" id="SSF53850">
    <property type="entry name" value="Periplasmic binding protein-like II"/>
    <property type="match status" value="1"/>
</dbReference>
<feature type="signal peptide" evidence="2">
    <location>
        <begin position="1"/>
        <end position="37"/>
    </location>
</feature>
<dbReference type="PIRSF" id="PIRSF017082">
    <property type="entry name" value="YflP"/>
    <property type="match status" value="1"/>
</dbReference>
<dbReference type="PANTHER" id="PTHR42928:SF5">
    <property type="entry name" value="BLR1237 PROTEIN"/>
    <property type="match status" value="1"/>
</dbReference>
<dbReference type="PANTHER" id="PTHR42928">
    <property type="entry name" value="TRICARBOXYLATE-BINDING PROTEIN"/>
    <property type="match status" value="1"/>
</dbReference>
<evidence type="ECO:0000313" key="5">
    <source>
        <dbReference type="Proteomes" id="UP000256952"/>
    </source>
</evidence>
<geneLocation type="plasmid" evidence="4">
    <name>I</name>
</geneLocation>
<dbReference type="Pfam" id="PF03401">
    <property type="entry name" value="TctC"/>
    <property type="match status" value="1"/>
</dbReference>
<dbReference type="Gene3D" id="3.40.190.10">
    <property type="entry name" value="Periplasmic binding protein-like II"/>
    <property type="match status" value="1"/>
</dbReference>
<dbReference type="InterPro" id="IPR005064">
    <property type="entry name" value="BUG"/>
</dbReference>
<evidence type="ECO:0000313" key="3">
    <source>
        <dbReference type="EMBL" id="SOZ75298.1"/>
    </source>
</evidence>
<protein>
    <recommendedName>
        <fullName evidence="6">Extra-cytoplasmic solute receptor</fullName>
    </recommendedName>
</protein>
<evidence type="ECO:0000313" key="4">
    <source>
        <dbReference type="EMBL" id="SPD48967.1"/>
    </source>
</evidence>
<accession>A0A375FIW7</accession>
<evidence type="ECO:0008006" key="6">
    <source>
        <dbReference type="Google" id="ProtNLM"/>
    </source>
</evidence>
<keyword evidence="4" id="KW-0614">Plasmid</keyword>
<evidence type="ECO:0000256" key="2">
    <source>
        <dbReference type="SAM" id="SignalP"/>
    </source>
</evidence>
<keyword evidence="2" id="KW-0732">Signal</keyword>
<proteinExistence type="inferred from homology"/>
<gene>
    <name evidence="4" type="ORF">CBM2612_P0312</name>
    <name evidence="3" type="ORF">CBM2613_U20043</name>
</gene>
<dbReference type="InterPro" id="IPR042100">
    <property type="entry name" value="Bug_dom1"/>
</dbReference>
<dbReference type="RefSeq" id="WP_115684044.1">
    <property type="nucleotide sequence ID" value="NZ_LT984809.1"/>
</dbReference>